<reference evidence="2 3" key="1">
    <citation type="submission" date="2017-04" db="EMBL/GenBank/DDBJ databases">
        <authorList>
            <person name="Afonso C.L."/>
            <person name="Miller P.J."/>
            <person name="Scott M.A."/>
            <person name="Spackman E."/>
            <person name="Goraichik I."/>
            <person name="Dimitrov K.M."/>
            <person name="Suarez D.L."/>
            <person name="Swayne D.E."/>
        </authorList>
    </citation>
    <scope>NUCLEOTIDE SEQUENCE [LARGE SCALE GENOMIC DNA]</scope>
    <source>
        <strain evidence="2 3">DSM 5090</strain>
    </source>
</reference>
<feature type="chain" id="PRO_5039616907" description="YtkA-like" evidence="1">
    <location>
        <begin position="27"/>
        <end position="236"/>
    </location>
</feature>
<keyword evidence="1" id="KW-0732">Signal</keyword>
<evidence type="ECO:0008006" key="4">
    <source>
        <dbReference type="Google" id="ProtNLM"/>
    </source>
</evidence>
<accession>A0A1W2E0R2</accession>
<evidence type="ECO:0000313" key="2">
    <source>
        <dbReference type="EMBL" id="SMD02628.1"/>
    </source>
</evidence>
<dbReference type="STRING" id="112901.SAMN04488500_11916"/>
<dbReference type="Proteomes" id="UP000192738">
    <property type="component" value="Unassembled WGS sequence"/>
</dbReference>
<dbReference type="EMBL" id="FWXI01000019">
    <property type="protein sequence ID" value="SMD02628.1"/>
    <property type="molecule type" value="Genomic_DNA"/>
</dbReference>
<protein>
    <recommendedName>
        <fullName evidence="4">YtkA-like</fullName>
    </recommendedName>
</protein>
<dbReference type="OrthoDB" id="9783818at2"/>
<dbReference type="AlphaFoldDB" id="A0A1W2E0R2"/>
<name>A0A1W2E0R2_9FIRM</name>
<feature type="signal peptide" evidence="1">
    <location>
        <begin position="1"/>
        <end position="26"/>
    </location>
</feature>
<sequence length="236" mass="26423">MQKGKCVRTISVAILCLWLLALPLMAGATYGASEAGLVIDKKSYVPGEQIQVKYQAPANWPSDAWIGIIPSNIRHGSEEVNDQHDITYQYIEQRTGGIMVFTAPGPGQWDLRMHDTDSNGREVASVSFTVSNIIPNSTGQKLWLNKTVFVPGERIQVRFQAMANWPSDAWIGIIPSNISHGSEEVNDQYDITYQYIEQRSSGIMEFTAPEAGHWDLRMHDTDSNGREISYISFTVR</sequence>
<dbReference type="RefSeq" id="WP_084577401.1">
    <property type="nucleotide sequence ID" value="NZ_CP155572.1"/>
</dbReference>
<evidence type="ECO:0000256" key="1">
    <source>
        <dbReference type="SAM" id="SignalP"/>
    </source>
</evidence>
<organism evidence="2 3">
    <name type="scientific">Sporomusa malonica</name>
    <dbReference type="NCBI Taxonomy" id="112901"/>
    <lineage>
        <taxon>Bacteria</taxon>
        <taxon>Bacillati</taxon>
        <taxon>Bacillota</taxon>
        <taxon>Negativicutes</taxon>
        <taxon>Selenomonadales</taxon>
        <taxon>Sporomusaceae</taxon>
        <taxon>Sporomusa</taxon>
    </lineage>
</organism>
<evidence type="ECO:0000313" key="3">
    <source>
        <dbReference type="Proteomes" id="UP000192738"/>
    </source>
</evidence>
<proteinExistence type="predicted"/>
<keyword evidence="3" id="KW-1185">Reference proteome</keyword>
<gene>
    <name evidence="2" type="ORF">SAMN04488500_11916</name>
</gene>